<feature type="signal peptide" evidence="1">
    <location>
        <begin position="1"/>
        <end position="23"/>
    </location>
</feature>
<proteinExistence type="predicted"/>
<evidence type="ECO:0000256" key="1">
    <source>
        <dbReference type="SAM" id="SignalP"/>
    </source>
</evidence>
<accession>A0A6J4IYT7</accession>
<gene>
    <name evidence="2" type="ORF">AVDCRST_MAG77-2849</name>
</gene>
<feature type="chain" id="PRO_5026689895" evidence="1">
    <location>
        <begin position="24"/>
        <end position="160"/>
    </location>
</feature>
<keyword evidence="1" id="KW-0732">Signal</keyword>
<name>A0A6J4IYT7_9CHLR</name>
<organism evidence="2">
    <name type="scientific">uncultured Chloroflexota bacterium</name>
    <dbReference type="NCBI Taxonomy" id="166587"/>
    <lineage>
        <taxon>Bacteria</taxon>
        <taxon>Bacillati</taxon>
        <taxon>Chloroflexota</taxon>
        <taxon>environmental samples</taxon>
    </lineage>
</organism>
<reference evidence="2" key="1">
    <citation type="submission" date="2020-02" db="EMBL/GenBank/DDBJ databases">
        <authorList>
            <person name="Meier V. D."/>
        </authorList>
    </citation>
    <scope>NUCLEOTIDE SEQUENCE</scope>
    <source>
        <strain evidence="2">AVDCRST_MAG77</strain>
    </source>
</reference>
<evidence type="ECO:0000313" key="2">
    <source>
        <dbReference type="EMBL" id="CAA9264578.1"/>
    </source>
</evidence>
<dbReference type="AlphaFoldDB" id="A0A6J4IYT7"/>
<dbReference type="EMBL" id="CADCTC010000163">
    <property type="protein sequence ID" value="CAA9264578.1"/>
    <property type="molecule type" value="Genomic_DNA"/>
</dbReference>
<protein>
    <submittedName>
        <fullName evidence="2">Uncharacterized protein</fullName>
    </submittedName>
</protein>
<sequence length="160" mass="16642">MRRPVLTLLLLALALPAVSAVWAYTTATVRTSGNGAFRVVAAQPAAGERPYVYCSAADVTLSQRDSDTMPVTCYNGLAHAVTLSISYSYSPSAQRPPSFSPGSPFSLTVPANGQATATLGVTTPPNRTRSTYTISYTVSTSGTQGVEVSGIGFTSILDVT</sequence>